<proteinExistence type="predicted"/>
<organism evidence="1">
    <name type="scientific">Anguilla anguilla</name>
    <name type="common">European freshwater eel</name>
    <name type="synonym">Muraena anguilla</name>
    <dbReference type="NCBI Taxonomy" id="7936"/>
    <lineage>
        <taxon>Eukaryota</taxon>
        <taxon>Metazoa</taxon>
        <taxon>Chordata</taxon>
        <taxon>Craniata</taxon>
        <taxon>Vertebrata</taxon>
        <taxon>Euteleostomi</taxon>
        <taxon>Actinopterygii</taxon>
        <taxon>Neopterygii</taxon>
        <taxon>Teleostei</taxon>
        <taxon>Anguilliformes</taxon>
        <taxon>Anguillidae</taxon>
        <taxon>Anguilla</taxon>
    </lineage>
</organism>
<reference evidence="1" key="2">
    <citation type="journal article" date="2015" name="Fish Shellfish Immunol.">
        <title>Early steps in the European eel (Anguilla anguilla)-Vibrio vulnificus interaction in the gills: Role of the RtxA13 toxin.</title>
        <authorList>
            <person name="Callol A."/>
            <person name="Pajuelo D."/>
            <person name="Ebbesson L."/>
            <person name="Teles M."/>
            <person name="MacKenzie S."/>
            <person name="Amaro C."/>
        </authorList>
    </citation>
    <scope>NUCLEOTIDE SEQUENCE</scope>
</reference>
<dbReference type="EMBL" id="GBXM01088928">
    <property type="protein sequence ID" value="JAH19649.1"/>
    <property type="molecule type" value="Transcribed_RNA"/>
</dbReference>
<sequence length="39" mass="4715">MFGWLKVRVRVRVRVRGVRVRGDRVRLHTLGQSFTVHHF</sequence>
<name>A0A0E9QS20_ANGAN</name>
<reference evidence="1" key="1">
    <citation type="submission" date="2014-11" db="EMBL/GenBank/DDBJ databases">
        <authorList>
            <person name="Amaro Gonzalez C."/>
        </authorList>
    </citation>
    <scope>NUCLEOTIDE SEQUENCE</scope>
</reference>
<evidence type="ECO:0000313" key="1">
    <source>
        <dbReference type="EMBL" id="JAH19649.1"/>
    </source>
</evidence>
<accession>A0A0E9QS20</accession>
<dbReference type="AlphaFoldDB" id="A0A0E9QS20"/>
<protein>
    <submittedName>
        <fullName evidence="1">Uncharacterized protein</fullName>
    </submittedName>
</protein>